<evidence type="ECO:0000313" key="3">
    <source>
        <dbReference type="Proteomes" id="UP000245870"/>
    </source>
</evidence>
<keyword evidence="1" id="KW-0812">Transmembrane</keyword>
<gene>
    <name evidence="2" type="ORF">C7379_13412</name>
</gene>
<sequence>MESNAHKPHCIEMHFVLGPYLLFYLLRNLFFALTNMILLSYKRVFL</sequence>
<proteinExistence type="predicted"/>
<keyword evidence="1" id="KW-1133">Transmembrane helix</keyword>
<protein>
    <submittedName>
        <fullName evidence="2">Uncharacterized protein</fullName>
    </submittedName>
</protein>
<accession>A0A2U0TK74</accession>
<feature type="transmembrane region" description="Helical" evidence="1">
    <location>
        <begin position="20"/>
        <end position="41"/>
    </location>
</feature>
<dbReference type="Proteomes" id="UP000245870">
    <property type="component" value="Unassembled WGS sequence"/>
</dbReference>
<organism evidence="2 3">
    <name type="scientific">Hallella colorans</name>
    <dbReference type="NCBI Taxonomy" id="1703337"/>
    <lineage>
        <taxon>Bacteria</taxon>
        <taxon>Pseudomonadati</taxon>
        <taxon>Bacteroidota</taxon>
        <taxon>Bacteroidia</taxon>
        <taxon>Bacteroidales</taxon>
        <taxon>Prevotellaceae</taxon>
        <taxon>Hallella</taxon>
    </lineage>
</organism>
<evidence type="ECO:0000313" key="2">
    <source>
        <dbReference type="EMBL" id="PVX44006.1"/>
    </source>
</evidence>
<comment type="caution">
    <text evidence="2">The sequence shown here is derived from an EMBL/GenBank/DDBJ whole genome shotgun (WGS) entry which is preliminary data.</text>
</comment>
<reference evidence="2 3" key="1">
    <citation type="submission" date="2018-05" db="EMBL/GenBank/DDBJ databases">
        <title>Genomic Encyclopedia of Type Strains, Phase IV (KMG-IV): sequencing the most valuable type-strain genomes for metagenomic binning, comparative biology and taxonomic classification.</title>
        <authorList>
            <person name="Goeker M."/>
        </authorList>
    </citation>
    <scope>NUCLEOTIDE SEQUENCE [LARGE SCALE GENOMIC DNA]</scope>
    <source>
        <strain evidence="2 3">DSM 100333</strain>
    </source>
</reference>
<keyword evidence="3" id="KW-1185">Reference proteome</keyword>
<name>A0A2U0TK74_9BACT</name>
<dbReference type="AlphaFoldDB" id="A0A2U0TK74"/>
<evidence type="ECO:0000256" key="1">
    <source>
        <dbReference type="SAM" id="Phobius"/>
    </source>
</evidence>
<dbReference type="EMBL" id="QENY01000034">
    <property type="protein sequence ID" value="PVX44006.1"/>
    <property type="molecule type" value="Genomic_DNA"/>
</dbReference>
<keyword evidence="1" id="KW-0472">Membrane</keyword>